<evidence type="ECO:0000313" key="2">
    <source>
        <dbReference type="EMBL" id="BBY36942.1"/>
    </source>
</evidence>
<organism evidence="3 4">
    <name type="scientific">Mycobacterium mantenii</name>
    <dbReference type="NCBI Taxonomy" id="560555"/>
    <lineage>
        <taxon>Bacteria</taxon>
        <taxon>Bacillati</taxon>
        <taxon>Actinomycetota</taxon>
        <taxon>Actinomycetes</taxon>
        <taxon>Mycobacteriales</taxon>
        <taxon>Mycobacteriaceae</taxon>
        <taxon>Mycobacterium</taxon>
        <taxon>Mycobacterium avium complex (MAC)</taxon>
    </lineage>
</organism>
<feature type="region of interest" description="Disordered" evidence="1">
    <location>
        <begin position="36"/>
        <end position="60"/>
    </location>
</feature>
<dbReference type="AlphaFoldDB" id="A0A1X0FVL1"/>
<reference evidence="2 5" key="2">
    <citation type="journal article" date="2019" name="Emerg. Microbes Infect.">
        <title>Comprehensive subspecies identification of 175 nontuberculous mycobacteria species based on 7547 genomic profiles.</title>
        <authorList>
            <person name="Matsumoto Y."/>
            <person name="Kinjo T."/>
            <person name="Motooka D."/>
            <person name="Nabeya D."/>
            <person name="Jung N."/>
            <person name="Uechi K."/>
            <person name="Horii T."/>
            <person name="Iida T."/>
            <person name="Fujita J."/>
            <person name="Nakamura S."/>
        </authorList>
    </citation>
    <scope>NUCLEOTIDE SEQUENCE [LARGE SCALE GENOMIC DNA]</scope>
    <source>
        <strain evidence="2 5">JCM 18113</strain>
    </source>
</reference>
<gene>
    <name evidence="3" type="ORF">BST30_12655</name>
    <name evidence="2" type="ORF">MMAN_10760</name>
</gene>
<proteinExistence type="predicted"/>
<dbReference type="STRING" id="560555.BST30_12655"/>
<dbReference type="EMBL" id="AP022590">
    <property type="protein sequence ID" value="BBY36942.1"/>
    <property type="molecule type" value="Genomic_DNA"/>
</dbReference>
<name>A0A1X0FVL1_MYCNT</name>
<dbReference type="Proteomes" id="UP000465812">
    <property type="component" value="Chromosome"/>
</dbReference>
<dbReference type="EMBL" id="MVHW01000012">
    <property type="protein sequence ID" value="ORB05821.1"/>
    <property type="molecule type" value="Genomic_DNA"/>
</dbReference>
<keyword evidence="5" id="KW-1185">Reference proteome</keyword>
<evidence type="ECO:0000313" key="3">
    <source>
        <dbReference type="EMBL" id="ORB05821.1"/>
    </source>
</evidence>
<protein>
    <submittedName>
        <fullName evidence="3">Uncharacterized protein</fullName>
    </submittedName>
</protein>
<evidence type="ECO:0000256" key="1">
    <source>
        <dbReference type="SAM" id="MobiDB-lite"/>
    </source>
</evidence>
<dbReference type="Proteomes" id="UP000192760">
    <property type="component" value="Unassembled WGS sequence"/>
</dbReference>
<evidence type="ECO:0000313" key="4">
    <source>
        <dbReference type="Proteomes" id="UP000192760"/>
    </source>
</evidence>
<accession>A0A1X0FVL1</accession>
<evidence type="ECO:0000313" key="5">
    <source>
        <dbReference type="Proteomes" id="UP000465812"/>
    </source>
</evidence>
<reference evidence="2" key="3">
    <citation type="submission" date="2020-02" db="EMBL/GenBank/DDBJ databases">
        <authorList>
            <person name="Matsumoto Y."/>
            <person name="Motooka D."/>
            <person name="Nakamura S."/>
        </authorList>
    </citation>
    <scope>NUCLEOTIDE SEQUENCE</scope>
    <source>
        <strain evidence="2">JCM 18113</strain>
    </source>
</reference>
<reference evidence="3 4" key="1">
    <citation type="submission" date="2017-02" db="EMBL/GenBank/DDBJ databases">
        <title>The new phylogeny of genus Mycobacterium.</title>
        <authorList>
            <person name="Tortoli E."/>
            <person name="Trovato A."/>
            <person name="Cirillo D.M."/>
        </authorList>
    </citation>
    <scope>NUCLEOTIDE SEQUENCE [LARGE SCALE GENOMIC DNA]</scope>
    <source>
        <strain evidence="3 4">DSM 45255</strain>
    </source>
</reference>
<sequence>MLAKPRRRRMPTGAISRELQWSAPKGTKEIAVQEFPPDVDSIGESDVDSIGESIGSWMMP</sequence>